<accession>A0A0L6Z5H4</accession>
<comment type="caution">
    <text evidence="2">The sequence shown here is derived from an EMBL/GenBank/DDBJ whole genome shotgun (WGS) entry which is preliminary data.</text>
</comment>
<name>A0A0L6Z5H4_9CLOT</name>
<keyword evidence="3" id="KW-1185">Reference proteome</keyword>
<evidence type="ECO:0000313" key="2">
    <source>
        <dbReference type="EMBL" id="KOA18210.1"/>
    </source>
</evidence>
<dbReference type="PATRIC" id="fig|1121318.3.peg.3103"/>
<dbReference type="RefSeq" id="WP_052222561.1">
    <property type="nucleotide sequence ID" value="NZ_LHUR01000042.1"/>
</dbReference>
<dbReference type="STRING" id="36844.SAMN04488501_101393"/>
<dbReference type="Proteomes" id="UP000037043">
    <property type="component" value="Unassembled WGS sequence"/>
</dbReference>
<dbReference type="AlphaFoldDB" id="A0A0L6Z5H4"/>
<dbReference type="InterPro" id="IPR028994">
    <property type="entry name" value="Integrin_alpha_N"/>
</dbReference>
<organism evidence="2 3">
    <name type="scientific">Clostridium homopropionicum DSM 5847</name>
    <dbReference type="NCBI Taxonomy" id="1121318"/>
    <lineage>
        <taxon>Bacteria</taxon>
        <taxon>Bacillati</taxon>
        <taxon>Bacillota</taxon>
        <taxon>Clostridia</taxon>
        <taxon>Eubacteriales</taxon>
        <taxon>Clostridiaceae</taxon>
        <taxon>Clostridium</taxon>
    </lineage>
</organism>
<feature type="transmembrane region" description="Helical" evidence="1">
    <location>
        <begin position="12"/>
        <end position="33"/>
    </location>
</feature>
<evidence type="ECO:0000256" key="1">
    <source>
        <dbReference type="SAM" id="Phobius"/>
    </source>
</evidence>
<evidence type="ECO:0000313" key="3">
    <source>
        <dbReference type="Proteomes" id="UP000037043"/>
    </source>
</evidence>
<keyword evidence="1" id="KW-0472">Membrane</keyword>
<gene>
    <name evidence="2" type="ORF">CLHOM_30880</name>
</gene>
<dbReference type="EMBL" id="LHUR01000042">
    <property type="protein sequence ID" value="KOA18210.1"/>
    <property type="molecule type" value="Genomic_DNA"/>
</dbReference>
<protein>
    <recommendedName>
        <fullName evidence="4">FG-GAP repeat protein</fullName>
    </recommendedName>
</protein>
<dbReference type="SUPFAM" id="SSF69318">
    <property type="entry name" value="Integrin alpha N-terminal domain"/>
    <property type="match status" value="1"/>
</dbReference>
<sequence length="312" mass="36178">MKLRILFLRKKHVFYFFLVLVVFTFFIISRISMKDSSPIFKVSSFNKAIKADLTGDGKGDVLYISTINKDKYVVQVSSQKETFPLEPESKLPTLGTHSDYWPMRIKLYDISRDNFPEIFIQSSENNKPIQHVFIYNKGKFLDIFSSNNNLLGFLDVTNNKTPKFISGKIGETNFNISNYILIQGKFQKYDYSVTDTFMGKDTIQSFINMMTSKDKQNLEMNKDILDSKLYSNLNSAINKIMSADKNFIFQDAIFMDTKSNSNGDPTEVQWTLNFKENLISNPDEYKNLTIKVTLRIKSSLEDKYQYKICSIN</sequence>
<keyword evidence="1" id="KW-0812">Transmembrane</keyword>
<proteinExistence type="predicted"/>
<keyword evidence="1" id="KW-1133">Transmembrane helix</keyword>
<reference evidence="3" key="1">
    <citation type="submission" date="2015-08" db="EMBL/GenBank/DDBJ databases">
        <title>Genome sequence of the strict anaerobe Clostridium homopropionicum LuHBu1 (DSM 5847T).</title>
        <authorList>
            <person name="Poehlein A."/>
            <person name="Beck M."/>
            <person name="Schiel-Bengelsdorf B."/>
            <person name="Bengelsdorf F.R."/>
            <person name="Daniel R."/>
            <person name="Duerre P."/>
        </authorList>
    </citation>
    <scope>NUCLEOTIDE SEQUENCE [LARGE SCALE GENOMIC DNA]</scope>
    <source>
        <strain evidence="3">DSM 5847</strain>
    </source>
</reference>
<evidence type="ECO:0008006" key="4">
    <source>
        <dbReference type="Google" id="ProtNLM"/>
    </source>
</evidence>